<dbReference type="AlphaFoldDB" id="A0A397TUR9"/>
<gene>
    <name evidence="1" type="ORF">C2G38_2229418</name>
</gene>
<accession>A0A397TUR9</accession>
<organism evidence="1 2">
    <name type="scientific">Gigaspora rosea</name>
    <dbReference type="NCBI Taxonomy" id="44941"/>
    <lineage>
        <taxon>Eukaryota</taxon>
        <taxon>Fungi</taxon>
        <taxon>Fungi incertae sedis</taxon>
        <taxon>Mucoromycota</taxon>
        <taxon>Glomeromycotina</taxon>
        <taxon>Glomeromycetes</taxon>
        <taxon>Diversisporales</taxon>
        <taxon>Gigasporaceae</taxon>
        <taxon>Gigaspora</taxon>
    </lineage>
</organism>
<sequence>MEVDGCHYRLLIQKEKFLINLTEVIWYIDIHGHDKFKEYELDSFVVSISGYISFLQQQKEISTKIITQKFQYEYYNLVNILTNTPLWKLINVEEYLFTDSIHLILDLCNSGISTDLHKHNTGKLSKFNAFWKVATQFLAEKAADTIVAIDRKHYNTVVHLATAILVNNLLQQIKHKYIPEIATPSAQWFQLQFWFKNLLQISSF</sequence>
<protein>
    <submittedName>
        <fullName evidence="1">Uncharacterized protein</fullName>
    </submittedName>
</protein>
<reference evidence="1 2" key="1">
    <citation type="submission" date="2018-06" db="EMBL/GenBank/DDBJ databases">
        <title>Comparative genomics reveals the genomic features of Rhizophagus irregularis, R. cerebriforme, R. diaphanum and Gigaspora rosea, and their symbiotic lifestyle signature.</title>
        <authorList>
            <person name="Morin E."/>
            <person name="San Clemente H."/>
            <person name="Chen E.C.H."/>
            <person name="De La Providencia I."/>
            <person name="Hainaut M."/>
            <person name="Kuo A."/>
            <person name="Kohler A."/>
            <person name="Murat C."/>
            <person name="Tang N."/>
            <person name="Roy S."/>
            <person name="Loubradou J."/>
            <person name="Henrissat B."/>
            <person name="Grigoriev I.V."/>
            <person name="Corradi N."/>
            <person name="Roux C."/>
            <person name="Martin F.M."/>
        </authorList>
    </citation>
    <scope>NUCLEOTIDE SEQUENCE [LARGE SCALE GENOMIC DNA]</scope>
    <source>
        <strain evidence="1 2">DAOM 194757</strain>
    </source>
</reference>
<evidence type="ECO:0000313" key="1">
    <source>
        <dbReference type="EMBL" id="RIB01872.1"/>
    </source>
</evidence>
<keyword evidence="2" id="KW-1185">Reference proteome</keyword>
<dbReference type="Proteomes" id="UP000266673">
    <property type="component" value="Unassembled WGS sequence"/>
</dbReference>
<comment type="caution">
    <text evidence="1">The sequence shown here is derived from an EMBL/GenBank/DDBJ whole genome shotgun (WGS) entry which is preliminary data.</text>
</comment>
<dbReference type="STRING" id="44941.A0A397TUR9"/>
<evidence type="ECO:0000313" key="2">
    <source>
        <dbReference type="Proteomes" id="UP000266673"/>
    </source>
</evidence>
<dbReference type="EMBL" id="QKWP01002901">
    <property type="protein sequence ID" value="RIB01872.1"/>
    <property type="molecule type" value="Genomic_DNA"/>
</dbReference>
<name>A0A397TUR9_9GLOM</name>
<dbReference type="OrthoDB" id="2434233at2759"/>
<proteinExistence type="predicted"/>